<evidence type="ECO:0000256" key="5">
    <source>
        <dbReference type="ARBA" id="ARBA00022801"/>
    </source>
</evidence>
<protein>
    <recommendedName>
        <fullName evidence="7">Peptidase S46</fullName>
    </recommendedName>
</protein>
<keyword evidence="4" id="KW-0732">Signal</keyword>
<comment type="similarity">
    <text evidence="1">Belongs to the peptidase S46 family.</text>
</comment>
<evidence type="ECO:0000256" key="3">
    <source>
        <dbReference type="ARBA" id="ARBA00022670"/>
    </source>
</evidence>
<keyword evidence="5" id="KW-0378">Hydrolase</keyword>
<dbReference type="Pfam" id="PF10459">
    <property type="entry name" value="Peptidase_S46"/>
    <property type="match status" value="1"/>
</dbReference>
<evidence type="ECO:0000313" key="6">
    <source>
        <dbReference type="EMBL" id="EKC64079.1"/>
    </source>
</evidence>
<evidence type="ECO:0008006" key="7">
    <source>
        <dbReference type="Google" id="ProtNLM"/>
    </source>
</evidence>
<name>K1T995_9ZZZZ</name>
<evidence type="ECO:0000256" key="4">
    <source>
        <dbReference type="ARBA" id="ARBA00022729"/>
    </source>
</evidence>
<dbReference type="GO" id="GO:0070009">
    <property type="term" value="F:serine-type aminopeptidase activity"/>
    <property type="evidence" value="ECO:0007669"/>
    <property type="project" value="InterPro"/>
</dbReference>
<reference evidence="6" key="1">
    <citation type="journal article" date="2013" name="Environ. Microbiol.">
        <title>Microbiota from the distal guts of lean and obese adolescents exhibit partial functional redundancy besides clear differences in community structure.</title>
        <authorList>
            <person name="Ferrer M."/>
            <person name="Ruiz A."/>
            <person name="Lanza F."/>
            <person name="Haange S.B."/>
            <person name="Oberbach A."/>
            <person name="Till H."/>
            <person name="Bargiela R."/>
            <person name="Campoy C."/>
            <person name="Segura M.T."/>
            <person name="Richter M."/>
            <person name="von Bergen M."/>
            <person name="Seifert J."/>
            <person name="Suarez A."/>
        </authorList>
    </citation>
    <scope>NUCLEOTIDE SEQUENCE</scope>
</reference>
<organism evidence="6">
    <name type="scientific">human gut metagenome</name>
    <dbReference type="NCBI Taxonomy" id="408170"/>
    <lineage>
        <taxon>unclassified sequences</taxon>
        <taxon>metagenomes</taxon>
        <taxon>organismal metagenomes</taxon>
    </lineage>
</organism>
<comment type="caution">
    <text evidence="6">The sequence shown here is derived from an EMBL/GenBank/DDBJ whole genome shotgun (WGS) entry which is preliminary data.</text>
</comment>
<dbReference type="PANTHER" id="PTHR38469">
    <property type="entry name" value="PERIPLASMIC PEPTIDASE SUBFAMILY S1B"/>
    <property type="match status" value="1"/>
</dbReference>
<proteinExistence type="inferred from homology"/>
<gene>
    <name evidence="6" type="ORF">LEA_11009</name>
</gene>
<evidence type="ECO:0000256" key="2">
    <source>
        <dbReference type="ARBA" id="ARBA00022438"/>
    </source>
</evidence>
<evidence type="ECO:0000256" key="1">
    <source>
        <dbReference type="ARBA" id="ARBA00010491"/>
    </source>
</evidence>
<dbReference type="GO" id="GO:0008239">
    <property type="term" value="F:dipeptidyl-peptidase activity"/>
    <property type="evidence" value="ECO:0007669"/>
    <property type="project" value="InterPro"/>
</dbReference>
<sequence length="192" mass="21473">NMKKFKLLLLALMCVAFLPSKADEGMWLLQLMQEQHLADRMKAQGLLLEADDIYNPNRVSLKDAVGIFGGGCTGEIISPDGLILTNHHCGYGAIQQHSSVEHDYLTDGFWAKSRKEELPTPGLKFKFVERIVDVTDKVNNKVKSGEVKEEETFEYDFLKKLADEELKASDLNGKAGISAQALPFYAGNKFYL</sequence>
<feature type="non-terminal residue" evidence="6">
    <location>
        <position position="1"/>
    </location>
</feature>
<dbReference type="SUPFAM" id="SSF50494">
    <property type="entry name" value="Trypsin-like serine proteases"/>
    <property type="match status" value="1"/>
</dbReference>
<dbReference type="EMBL" id="AJWY01007409">
    <property type="protein sequence ID" value="EKC64079.1"/>
    <property type="molecule type" value="Genomic_DNA"/>
</dbReference>
<feature type="non-terminal residue" evidence="6">
    <location>
        <position position="192"/>
    </location>
</feature>
<dbReference type="AlphaFoldDB" id="K1T995"/>
<dbReference type="PANTHER" id="PTHR38469:SF1">
    <property type="entry name" value="PERIPLASMIC PEPTIDASE SUBFAMILY S1B"/>
    <property type="match status" value="1"/>
</dbReference>
<dbReference type="GO" id="GO:0006508">
    <property type="term" value="P:proteolysis"/>
    <property type="evidence" value="ECO:0007669"/>
    <property type="project" value="UniProtKB-KW"/>
</dbReference>
<keyword evidence="2" id="KW-0031">Aminopeptidase</keyword>
<keyword evidence="3" id="KW-0645">Protease</keyword>
<dbReference type="InterPro" id="IPR009003">
    <property type="entry name" value="Peptidase_S1_PA"/>
</dbReference>
<dbReference type="InterPro" id="IPR019500">
    <property type="entry name" value="Pep_S46"/>
</dbReference>
<accession>K1T995</accession>